<dbReference type="WBParaSite" id="ACAC_0000048101-mRNA-1">
    <property type="protein sequence ID" value="ACAC_0000048101-mRNA-1"/>
    <property type="gene ID" value="ACAC_0000048101"/>
</dbReference>
<proteinExistence type="predicted"/>
<feature type="transmembrane region" description="Helical" evidence="1">
    <location>
        <begin position="114"/>
        <end position="136"/>
    </location>
</feature>
<evidence type="ECO:0000313" key="2">
    <source>
        <dbReference type="Proteomes" id="UP000035642"/>
    </source>
</evidence>
<keyword evidence="1" id="KW-0472">Membrane</keyword>
<sequence>MYCTMVHYAFNTSVRRDIPRAQTQSFWNSLISLQSLHPFFCQLNIRNLKFYCERKACKDGGFDRQPYLMFVLFAISDVLYVSSIIWSIISASTFTRPQNYRHVYNFLYLHYDKIVQLVSFLLKITFECFLFAKIVLLKDVSLLMLLSPLYLILTIVLVDLSKRLYSMQK</sequence>
<keyword evidence="2" id="KW-1185">Reference proteome</keyword>
<evidence type="ECO:0000313" key="3">
    <source>
        <dbReference type="WBParaSite" id="ACAC_0000048101-mRNA-1"/>
    </source>
</evidence>
<reference evidence="2" key="1">
    <citation type="submission" date="2012-09" db="EMBL/GenBank/DDBJ databases">
        <authorList>
            <person name="Martin A.A."/>
        </authorList>
    </citation>
    <scope>NUCLEOTIDE SEQUENCE</scope>
</reference>
<keyword evidence="1" id="KW-0812">Transmembrane</keyword>
<accession>A0A0K0CTP1</accession>
<dbReference type="Proteomes" id="UP000035642">
    <property type="component" value="Unassembled WGS sequence"/>
</dbReference>
<keyword evidence="1" id="KW-1133">Transmembrane helix</keyword>
<name>A0A0K0CTP1_ANGCA</name>
<organism evidence="2 3">
    <name type="scientific">Angiostrongylus cantonensis</name>
    <name type="common">Rat lungworm</name>
    <dbReference type="NCBI Taxonomy" id="6313"/>
    <lineage>
        <taxon>Eukaryota</taxon>
        <taxon>Metazoa</taxon>
        <taxon>Ecdysozoa</taxon>
        <taxon>Nematoda</taxon>
        <taxon>Chromadorea</taxon>
        <taxon>Rhabditida</taxon>
        <taxon>Rhabditina</taxon>
        <taxon>Rhabditomorpha</taxon>
        <taxon>Strongyloidea</taxon>
        <taxon>Metastrongylidae</taxon>
        <taxon>Angiostrongylus</taxon>
    </lineage>
</organism>
<dbReference type="AlphaFoldDB" id="A0A0K0CTP1"/>
<protein>
    <submittedName>
        <fullName evidence="3">G protein-coupled receptor</fullName>
    </submittedName>
</protein>
<feature type="transmembrane region" description="Helical" evidence="1">
    <location>
        <begin position="142"/>
        <end position="160"/>
    </location>
</feature>
<feature type="transmembrane region" description="Helical" evidence="1">
    <location>
        <begin position="67"/>
        <end position="94"/>
    </location>
</feature>
<reference evidence="3" key="2">
    <citation type="submission" date="2017-02" db="UniProtKB">
        <authorList>
            <consortium name="WormBaseParasite"/>
        </authorList>
    </citation>
    <scope>IDENTIFICATION</scope>
</reference>
<evidence type="ECO:0000256" key="1">
    <source>
        <dbReference type="SAM" id="Phobius"/>
    </source>
</evidence>